<accession>A0ABN0UXJ7</accession>
<keyword evidence="1" id="KW-0677">Repeat</keyword>
<dbReference type="NCBIfam" id="TIGR03696">
    <property type="entry name" value="Rhs_assc_core"/>
    <property type="match status" value="1"/>
</dbReference>
<organism evidence="4 5">
    <name type="scientific">Rhodanobacter caeni</name>
    <dbReference type="NCBI Taxonomy" id="657654"/>
    <lineage>
        <taxon>Bacteria</taxon>
        <taxon>Pseudomonadati</taxon>
        <taxon>Pseudomonadota</taxon>
        <taxon>Gammaproteobacteria</taxon>
        <taxon>Lysobacterales</taxon>
        <taxon>Rhodanobacteraceae</taxon>
        <taxon>Rhodanobacter</taxon>
    </lineage>
</organism>
<evidence type="ECO:0000259" key="3">
    <source>
        <dbReference type="Pfam" id="PF25023"/>
    </source>
</evidence>
<keyword evidence="2" id="KW-0732">Signal</keyword>
<reference evidence="4 5" key="1">
    <citation type="journal article" date="2019" name="Int. J. Syst. Evol. Microbiol.">
        <title>The Global Catalogue of Microorganisms (GCM) 10K type strain sequencing project: providing services to taxonomists for standard genome sequencing and annotation.</title>
        <authorList>
            <consortium name="The Broad Institute Genomics Platform"/>
            <consortium name="The Broad Institute Genome Sequencing Center for Infectious Disease"/>
            <person name="Wu L."/>
            <person name="Ma J."/>
        </authorList>
    </citation>
    <scope>NUCLEOTIDE SEQUENCE [LARGE SCALE GENOMIC DNA]</scope>
    <source>
        <strain evidence="4 5">JCM 16242</strain>
    </source>
</reference>
<proteinExistence type="predicted"/>
<gene>
    <name evidence="4" type="ORF">GCM10009126_32940</name>
</gene>
<dbReference type="PANTHER" id="PTHR32305">
    <property type="match status" value="1"/>
</dbReference>
<dbReference type="InterPro" id="IPR056823">
    <property type="entry name" value="TEN-like_YD-shell"/>
</dbReference>
<keyword evidence="5" id="KW-1185">Reference proteome</keyword>
<evidence type="ECO:0000313" key="4">
    <source>
        <dbReference type="EMBL" id="GAA0264620.1"/>
    </source>
</evidence>
<dbReference type="PANTHER" id="PTHR32305:SF15">
    <property type="entry name" value="PROTEIN RHSA-RELATED"/>
    <property type="match status" value="1"/>
</dbReference>
<dbReference type="InterPro" id="IPR022385">
    <property type="entry name" value="Rhs_assc_core"/>
</dbReference>
<evidence type="ECO:0000313" key="5">
    <source>
        <dbReference type="Proteomes" id="UP001500657"/>
    </source>
</evidence>
<feature type="chain" id="PRO_5045075241" description="Teneurin-like YD-shell domain-containing protein" evidence="2">
    <location>
        <begin position="24"/>
        <end position="313"/>
    </location>
</feature>
<dbReference type="RefSeq" id="WP_343883947.1">
    <property type="nucleotide sequence ID" value="NZ_BAAAFO010000007.1"/>
</dbReference>
<evidence type="ECO:0000256" key="1">
    <source>
        <dbReference type="ARBA" id="ARBA00022737"/>
    </source>
</evidence>
<comment type="caution">
    <text evidence="4">The sequence shown here is derived from an EMBL/GenBank/DDBJ whole genome shotgun (WGS) entry which is preliminary data.</text>
</comment>
<feature type="domain" description="Teneurin-like YD-shell" evidence="3">
    <location>
        <begin position="2"/>
        <end position="124"/>
    </location>
</feature>
<dbReference type="Gene3D" id="2.180.10.10">
    <property type="entry name" value="RHS repeat-associated core"/>
    <property type="match status" value="1"/>
</dbReference>
<sequence length="313" mass="33558">MNHRTRSLTILVSWLLLAITTHARTVTYVYTDPQGTPLIETDTSGNITAQFEYTPYGRPVVSIGAAPNGPGYTGHVNDPDTGFVYMQARYYDPVMGRFLGVDPARPSPGNPYNFNRYAYANNNPLRFTDPTGEATAYLSSNGNVIIVQKFINTSKTFSDAEISNEGKRFDGTTSTGKSTTVLFVPGDSTDEDVVTISSDANLDDTSTDGNKRSHTDMIGGRKITLAINAAGISTAGHELAHVLRAGDQYKDGIDAGGKTLEKDVPGPPSLMKTSGDNNPNQQTIDEIYNGIKSPENTIIPCTSPVSDGGSFCP</sequence>
<feature type="signal peptide" evidence="2">
    <location>
        <begin position="1"/>
        <end position="23"/>
    </location>
</feature>
<protein>
    <recommendedName>
        <fullName evidence="3">Teneurin-like YD-shell domain-containing protein</fullName>
    </recommendedName>
</protein>
<dbReference type="EMBL" id="BAAAFO010000007">
    <property type="protein sequence ID" value="GAA0264620.1"/>
    <property type="molecule type" value="Genomic_DNA"/>
</dbReference>
<name>A0ABN0UXJ7_9GAMM</name>
<dbReference type="Pfam" id="PF25023">
    <property type="entry name" value="TEN_YD-shell"/>
    <property type="match status" value="1"/>
</dbReference>
<evidence type="ECO:0000256" key="2">
    <source>
        <dbReference type="SAM" id="SignalP"/>
    </source>
</evidence>
<dbReference type="Proteomes" id="UP001500657">
    <property type="component" value="Unassembled WGS sequence"/>
</dbReference>
<dbReference type="InterPro" id="IPR050708">
    <property type="entry name" value="T6SS_VgrG/RHS"/>
</dbReference>